<name>A0A933IC31_UNCT6</name>
<protein>
    <recommendedName>
        <fullName evidence="3">Roadblock/LAMTOR2 domain-containing protein</fullName>
    </recommendedName>
</protein>
<proteinExistence type="predicted"/>
<evidence type="ECO:0000313" key="2">
    <source>
        <dbReference type="Proteomes" id="UP000736328"/>
    </source>
</evidence>
<evidence type="ECO:0008006" key="3">
    <source>
        <dbReference type="Google" id="ProtNLM"/>
    </source>
</evidence>
<organism evidence="1 2">
    <name type="scientific">candidate division TA06 bacterium</name>
    <dbReference type="NCBI Taxonomy" id="2250710"/>
    <lineage>
        <taxon>Bacteria</taxon>
        <taxon>Bacteria division TA06</taxon>
    </lineage>
</organism>
<dbReference type="EMBL" id="JACQXR010000062">
    <property type="protein sequence ID" value="MBI4726594.1"/>
    <property type="molecule type" value="Genomic_DNA"/>
</dbReference>
<accession>A0A933IC31</accession>
<reference evidence="1" key="1">
    <citation type="submission" date="2020-07" db="EMBL/GenBank/DDBJ databases">
        <title>Huge and variable diversity of episymbiotic CPR bacteria and DPANN archaea in groundwater ecosystems.</title>
        <authorList>
            <person name="He C.Y."/>
            <person name="Keren R."/>
            <person name="Whittaker M."/>
            <person name="Farag I.F."/>
            <person name="Doudna J."/>
            <person name="Cate J.H.D."/>
            <person name="Banfield J.F."/>
        </authorList>
    </citation>
    <scope>NUCLEOTIDE SEQUENCE</scope>
    <source>
        <strain evidence="1">NC_groundwater_1520_Pr4_B-0.1um_53_5</strain>
    </source>
</reference>
<comment type="caution">
    <text evidence="1">The sequence shown here is derived from an EMBL/GenBank/DDBJ whole genome shotgun (WGS) entry which is preliminary data.</text>
</comment>
<evidence type="ECO:0000313" key="1">
    <source>
        <dbReference type="EMBL" id="MBI4726594.1"/>
    </source>
</evidence>
<gene>
    <name evidence="1" type="ORF">HY768_05140</name>
</gene>
<dbReference type="AlphaFoldDB" id="A0A933IC31"/>
<sequence>MEEVLIQLSSQQGVTGSFFVGDDNSFVSQTLSKSFAKENAQRAVMVLAQTFDALNQVAQFQITKMMVNSRGIRLFIRRADKGYLNLLTDATADAAVIDAALDGALTEIKNLTAAPAAPAPVILAPPAPVPAAKQAAPVVQPKTAPITAAPAPPAPTPAVKAPAVPTQAIPVPVAKPAAPPAPPKPAPVPAAPLEPAVLDKILAVAEEFLGELGPDIFQNQMTDHKISKEKLLRDPVMKFCYGLQKDAAMIIGPSAAKQMADRMMLLLK</sequence>
<dbReference type="Proteomes" id="UP000736328">
    <property type="component" value="Unassembled WGS sequence"/>
</dbReference>